<feature type="domain" description="Cyclic nucleotide-binding" evidence="4">
    <location>
        <begin position="48"/>
        <end position="150"/>
    </location>
</feature>
<dbReference type="PROSITE" id="PS50042">
    <property type="entry name" value="CNMP_BINDING_3"/>
    <property type="match status" value="1"/>
</dbReference>
<evidence type="ECO:0000259" key="4">
    <source>
        <dbReference type="PROSITE" id="PS50042"/>
    </source>
</evidence>
<dbReference type="Pfam" id="PF13545">
    <property type="entry name" value="HTH_Crp_2"/>
    <property type="match status" value="1"/>
</dbReference>
<keyword evidence="3" id="KW-0804">Transcription</keyword>
<dbReference type="Gene3D" id="1.10.10.10">
    <property type="entry name" value="Winged helix-like DNA-binding domain superfamily/Winged helix DNA-binding domain"/>
    <property type="match status" value="1"/>
</dbReference>
<evidence type="ECO:0000313" key="6">
    <source>
        <dbReference type="EMBL" id="XBY42980.1"/>
    </source>
</evidence>
<dbReference type="CDD" id="cd00038">
    <property type="entry name" value="CAP_ED"/>
    <property type="match status" value="1"/>
</dbReference>
<evidence type="ECO:0000256" key="3">
    <source>
        <dbReference type="ARBA" id="ARBA00023163"/>
    </source>
</evidence>
<dbReference type="GO" id="GO:0005829">
    <property type="term" value="C:cytosol"/>
    <property type="evidence" value="ECO:0007669"/>
    <property type="project" value="TreeGrafter"/>
</dbReference>
<dbReference type="SUPFAM" id="SSF46785">
    <property type="entry name" value="Winged helix' DNA-binding domain"/>
    <property type="match status" value="1"/>
</dbReference>
<protein>
    <submittedName>
        <fullName evidence="6">Crp/Fnr family transcriptional regulator</fullName>
    </submittedName>
</protein>
<accession>A0AAU7X578</accession>
<dbReference type="SUPFAM" id="SSF51206">
    <property type="entry name" value="cAMP-binding domain-like"/>
    <property type="match status" value="1"/>
</dbReference>
<dbReference type="SMART" id="SM00419">
    <property type="entry name" value="HTH_CRP"/>
    <property type="match status" value="1"/>
</dbReference>
<dbReference type="RefSeq" id="WP_407048083.1">
    <property type="nucleotide sequence ID" value="NZ_CP158568.1"/>
</dbReference>
<dbReference type="PROSITE" id="PS51063">
    <property type="entry name" value="HTH_CRP_2"/>
    <property type="match status" value="1"/>
</dbReference>
<dbReference type="GO" id="GO:0003677">
    <property type="term" value="F:DNA binding"/>
    <property type="evidence" value="ECO:0007669"/>
    <property type="project" value="UniProtKB-KW"/>
</dbReference>
<dbReference type="AlphaFoldDB" id="A0AAU7X578"/>
<dbReference type="KEGG" id="mflg:ABS361_12765"/>
<organism evidence="6">
    <name type="scientific">Methyloraptor flagellatus</name>
    <dbReference type="NCBI Taxonomy" id="3162530"/>
    <lineage>
        <taxon>Bacteria</taxon>
        <taxon>Pseudomonadati</taxon>
        <taxon>Pseudomonadota</taxon>
        <taxon>Alphaproteobacteria</taxon>
        <taxon>Hyphomicrobiales</taxon>
        <taxon>Ancalomicrobiaceae</taxon>
        <taxon>Methyloraptor</taxon>
    </lineage>
</organism>
<evidence type="ECO:0000259" key="5">
    <source>
        <dbReference type="PROSITE" id="PS51063"/>
    </source>
</evidence>
<dbReference type="InterPro" id="IPR014710">
    <property type="entry name" value="RmlC-like_jellyroll"/>
</dbReference>
<keyword evidence="1" id="KW-0805">Transcription regulation</keyword>
<dbReference type="InterPro" id="IPR036390">
    <property type="entry name" value="WH_DNA-bd_sf"/>
</dbReference>
<gene>
    <name evidence="6" type="ORF">ABS361_12765</name>
</gene>
<dbReference type="GO" id="GO:0003700">
    <property type="term" value="F:DNA-binding transcription factor activity"/>
    <property type="evidence" value="ECO:0007669"/>
    <property type="project" value="TreeGrafter"/>
</dbReference>
<dbReference type="PANTHER" id="PTHR24567">
    <property type="entry name" value="CRP FAMILY TRANSCRIPTIONAL REGULATORY PROTEIN"/>
    <property type="match status" value="1"/>
</dbReference>
<dbReference type="SMART" id="SM00100">
    <property type="entry name" value="cNMP"/>
    <property type="match status" value="1"/>
</dbReference>
<evidence type="ECO:0000256" key="2">
    <source>
        <dbReference type="ARBA" id="ARBA00023125"/>
    </source>
</evidence>
<dbReference type="InterPro" id="IPR018490">
    <property type="entry name" value="cNMP-bd_dom_sf"/>
</dbReference>
<sequence>MSQARISIGSSSGYSAFEPGGGGWMNRPLRMPARRANRPISSLEAFELFEGIEEADRLAFERDCVWRDWKKGSTIIGRDSLGGLVYFVVAGRCRVTLRAGRRDVVLDEIGPGEMVGEISAIDGERRSAAVTASTATRTAEVGADRFMAFLLRHPPAALIVMRRLAQVIRQADAAILELSGLNAPARICVELMRRARVGGGLPPNAAQISPLPKHADIAMRAATTRETVVRTLSDLVQRGLLRRDTDRFVLPDVEALIRLTTTADEPSPGGTIDDGK</sequence>
<proteinExistence type="predicted"/>
<dbReference type="InterPro" id="IPR012318">
    <property type="entry name" value="HTH_CRP"/>
</dbReference>
<keyword evidence="2" id="KW-0238">DNA-binding</keyword>
<reference evidence="6" key="1">
    <citation type="submission" date="2024-06" db="EMBL/GenBank/DDBJ databases">
        <title>Methylostella associata gen. nov., sp. nov., a novel Ancalomicrobiaceae-affiliated facultatively methylotrophic bacteria that feed on methanotrophs of the genus Methylococcus.</title>
        <authorList>
            <person name="Saltykova V."/>
            <person name="Danilova O.V."/>
            <person name="Oshkin I.Y."/>
            <person name="Belova S.E."/>
            <person name="Pimenov N.V."/>
            <person name="Dedysh S.N."/>
        </authorList>
    </citation>
    <scope>NUCLEOTIDE SEQUENCE</scope>
    <source>
        <strain evidence="6">S20</strain>
    </source>
</reference>
<dbReference type="EMBL" id="CP158568">
    <property type="protein sequence ID" value="XBY42980.1"/>
    <property type="molecule type" value="Genomic_DNA"/>
</dbReference>
<name>A0AAU7X578_9HYPH</name>
<dbReference type="InterPro" id="IPR000595">
    <property type="entry name" value="cNMP-bd_dom"/>
</dbReference>
<feature type="domain" description="HTH crp-type" evidence="5">
    <location>
        <begin position="181"/>
        <end position="254"/>
    </location>
</feature>
<evidence type="ECO:0000256" key="1">
    <source>
        <dbReference type="ARBA" id="ARBA00023015"/>
    </source>
</evidence>
<dbReference type="InterPro" id="IPR050397">
    <property type="entry name" value="Env_Response_Regulators"/>
</dbReference>
<dbReference type="PANTHER" id="PTHR24567:SF74">
    <property type="entry name" value="HTH-TYPE TRANSCRIPTIONAL REGULATOR ARCR"/>
    <property type="match status" value="1"/>
</dbReference>
<dbReference type="Pfam" id="PF00027">
    <property type="entry name" value="cNMP_binding"/>
    <property type="match status" value="1"/>
</dbReference>
<dbReference type="InterPro" id="IPR036388">
    <property type="entry name" value="WH-like_DNA-bd_sf"/>
</dbReference>
<dbReference type="Gene3D" id="2.60.120.10">
    <property type="entry name" value="Jelly Rolls"/>
    <property type="match status" value="1"/>
</dbReference>